<gene>
    <name evidence="1" type="ORF">ABA45_11520</name>
</gene>
<evidence type="ECO:0000313" key="1">
    <source>
        <dbReference type="EMBL" id="AKO52955.1"/>
    </source>
</evidence>
<name>A0A0H4I5E3_9GAMM</name>
<keyword evidence="2" id="KW-1185">Reference proteome</keyword>
<dbReference type="AlphaFoldDB" id="A0A0H4I5E3"/>
<proteinExistence type="predicted"/>
<dbReference type="STRING" id="330734.ABA45_11520"/>
<evidence type="ECO:0000313" key="2">
    <source>
        <dbReference type="Proteomes" id="UP000036406"/>
    </source>
</evidence>
<dbReference type="Proteomes" id="UP000036406">
    <property type="component" value="Chromosome"/>
</dbReference>
<dbReference type="KEGG" id="mpq:ABA45_11520"/>
<protein>
    <submittedName>
        <fullName evidence="1">Uncharacterized protein</fullName>
    </submittedName>
</protein>
<reference evidence="1 2" key="1">
    <citation type="submission" date="2015-05" db="EMBL/GenBank/DDBJ databases">
        <title>Complete genome of Marinobacter psychrophilus strain 20041T isolated from sea-ice of the Canadian Basin.</title>
        <authorList>
            <person name="Song L."/>
            <person name="Ren L."/>
            <person name="Yu Y."/>
            <person name="Wang X."/>
        </authorList>
    </citation>
    <scope>NUCLEOTIDE SEQUENCE [LARGE SCALE GENOMIC DNA]</scope>
    <source>
        <strain evidence="1 2">20041</strain>
    </source>
</reference>
<accession>A0A0H4I5E3</accession>
<organism evidence="1 2">
    <name type="scientific">Marinobacter psychrophilus</name>
    <dbReference type="NCBI Taxonomy" id="330734"/>
    <lineage>
        <taxon>Bacteria</taxon>
        <taxon>Pseudomonadati</taxon>
        <taxon>Pseudomonadota</taxon>
        <taxon>Gammaproteobacteria</taxon>
        <taxon>Pseudomonadales</taxon>
        <taxon>Marinobacteraceae</taxon>
        <taxon>Marinobacter</taxon>
    </lineage>
</organism>
<sequence>MLVGALAALLYGCGKYTDIGLVGQSANPAPETLSANQPQTDGGGVSDISLVLKPAQLDWIGQQIFQNECAGQFPCLVHWNDGEAFPSLGIGHFIWYPKDVEAGFVESFPTLIDYMAQRQRSIPDWLRGLKPFDAPWADQAAFDAVENSPQVAELREFLAGTQGVQTEFIFRRAQASMKTVVEAAPLARQLAVSNNLAQLSQTPGGVYALVDYVNFKGEGLAVSERYQGEGWGLLQVLQTMPEQSADSVLQQFREAADKVLTRRAELATQAREREQWLPGWRKRLNTYREPDVMALPES</sequence>
<dbReference type="EMBL" id="CP011494">
    <property type="protein sequence ID" value="AKO52955.1"/>
    <property type="molecule type" value="Genomic_DNA"/>
</dbReference>
<dbReference type="PATRIC" id="fig|330734.3.peg.2411"/>